<dbReference type="PROSITE" id="PS51935">
    <property type="entry name" value="NLPC_P60"/>
    <property type="match status" value="1"/>
</dbReference>
<dbReference type="Proteomes" id="UP001198630">
    <property type="component" value="Unassembled WGS sequence"/>
</dbReference>
<evidence type="ECO:0000313" key="9">
    <source>
        <dbReference type="Proteomes" id="UP001198630"/>
    </source>
</evidence>
<evidence type="ECO:0000256" key="1">
    <source>
        <dbReference type="ARBA" id="ARBA00007074"/>
    </source>
</evidence>
<evidence type="ECO:0000256" key="4">
    <source>
        <dbReference type="ARBA" id="ARBA00022807"/>
    </source>
</evidence>
<comment type="caution">
    <text evidence="8">The sequence shown here is derived from an EMBL/GenBank/DDBJ whole genome shotgun (WGS) entry which is preliminary data.</text>
</comment>
<dbReference type="GO" id="GO:0006508">
    <property type="term" value="P:proteolysis"/>
    <property type="evidence" value="ECO:0007669"/>
    <property type="project" value="UniProtKB-KW"/>
</dbReference>
<accession>A0AAW4X9I0</accession>
<organism evidence="8 9">
    <name type="scientific">Rhodococcus rhodochrous</name>
    <dbReference type="NCBI Taxonomy" id="1829"/>
    <lineage>
        <taxon>Bacteria</taxon>
        <taxon>Bacillati</taxon>
        <taxon>Actinomycetota</taxon>
        <taxon>Actinomycetes</taxon>
        <taxon>Mycobacteriales</taxon>
        <taxon>Nocardiaceae</taxon>
        <taxon>Rhodococcus</taxon>
    </lineage>
</organism>
<feature type="domain" description="NlpC/P60" evidence="7">
    <location>
        <begin position="514"/>
        <end position="653"/>
    </location>
</feature>
<evidence type="ECO:0000259" key="7">
    <source>
        <dbReference type="PROSITE" id="PS51935"/>
    </source>
</evidence>
<evidence type="ECO:0000256" key="3">
    <source>
        <dbReference type="ARBA" id="ARBA00022801"/>
    </source>
</evidence>
<feature type="region of interest" description="Disordered" evidence="6">
    <location>
        <begin position="335"/>
        <end position="512"/>
    </location>
</feature>
<evidence type="ECO:0000313" key="8">
    <source>
        <dbReference type="EMBL" id="MCD2109524.1"/>
    </source>
</evidence>
<evidence type="ECO:0000256" key="2">
    <source>
        <dbReference type="ARBA" id="ARBA00022670"/>
    </source>
</evidence>
<evidence type="ECO:0000256" key="5">
    <source>
        <dbReference type="SAM" id="Coils"/>
    </source>
</evidence>
<dbReference type="PANTHER" id="PTHR47359:SF3">
    <property type="entry name" value="NLP_P60 DOMAIN-CONTAINING PROTEIN-RELATED"/>
    <property type="match status" value="1"/>
</dbReference>
<dbReference type="GO" id="GO:0008234">
    <property type="term" value="F:cysteine-type peptidase activity"/>
    <property type="evidence" value="ECO:0007669"/>
    <property type="project" value="UniProtKB-KW"/>
</dbReference>
<proteinExistence type="inferred from homology"/>
<feature type="region of interest" description="Disordered" evidence="6">
    <location>
        <begin position="1"/>
        <end position="41"/>
    </location>
</feature>
<feature type="coiled-coil region" evidence="5">
    <location>
        <begin position="214"/>
        <end position="321"/>
    </location>
</feature>
<dbReference type="PANTHER" id="PTHR47359">
    <property type="entry name" value="PEPTIDOGLYCAN DL-ENDOPEPTIDASE CWLO"/>
    <property type="match status" value="1"/>
</dbReference>
<keyword evidence="3" id="KW-0378">Hydrolase</keyword>
<dbReference type="RefSeq" id="WP_230787154.1">
    <property type="nucleotide sequence ID" value="NZ_JAJNCO010000001.1"/>
</dbReference>
<feature type="compositionally biased region" description="Low complexity" evidence="6">
    <location>
        <begin position="418"/>
        <end position="440"/>
    </location>
</feature>
<keyword evidence="4" id="KW-0788">Thiol protease</keyword>
<keyword evidence="5" id="KW-0175">Coiled coil</keyword>
<dbReference type="InterPro" id="IPR038765">
    <property type="entry name" value="Papain-like_cys_pep_sf"/>
</dbReference>
<dbReference type="AlphaFoldDB" id="A0AAW4X9I0"/>
<comment type="similarity">
    <text evidence="1">Belongs to the peptidase C40 family.</text>
</comment>
<dbReference type="EMBL" id="JAJNCO010000001">
    <property type="protein sequence ID" value="MCD2109524.1"/>
    <property type="molecule type" value="Genomic_DNA"/>
</dbReference>
<dbReference type="Pfam" id="PF00877">
    <property type="entry name" value="NLPC_P60"/>
    <property type="match status" value="1"/>
</dbReference>
<feature type="compositionally biased region" description="Low complexity" evidence="6">
    <location>
        <begin position="494"/>
        <end position="512"/>
    </location>
</feature>
<dbReference type="SUPFAM" id="SSF54001">
    <property type="entry name" value="Cysteine proteinases"/>
    <property type="match status" value="1"/>
</dbReference>
<reference evidence="8" key="1">
    <citation type="submission" date="2021-11" db="EMBL/GenBank/DDBJ databases">
        <title>Development of a sustainable strategy for remediation of hydrocarbon-contaminated territories based on the waste exchange concept.</title>
        <authorList>
            <person name="Elkin A."/>
        </authorList>
    </citation>
    <scope>NUCLEOTIDE SEQUENCE</scope>
    <source>
        <strain evidence="8">IEGM 757</strain>
    </source>
</reference>
<evidence type="ECO:0000256" key="6">
    <source>
        <dbReference type="SAM" id="MobiDB-lite"/>
    </source>
</evidence>
<dbReference type="Gene3D" id="3.90.1720.10">
    <property type="entry name" value="endopeptidase domain like (from Nostoc punctiforme)"/>
    <property type="match status" value="1"/>
</dbReference>
<feature type="compositionally biased region" description="Low complexity" evidence="6">
    <location>
        <begin position="386"/>
        <end position="401"/>
    </location>
</feature>
<name>A0AAW4X9I0_RHORH</name>
<dbReference type="InterPro" id="IPR000064">
    <property type="entry name" value="NLP_P60_dom"/>
</dbReference>
<sequence>MRRFGIHGGIPRRSGPDGTATTLTAGRRPDGPTPGRIPRTRTGTLLAGLGLVTAVLLTVTTTASAAPAPPPNPSDAEIDRAGAAVAANIDRVGQLIVRIADADQQLAELDAQVAIRREDVNRALVDLQSARDAADLAERVVVDSRRALDDAADRIAAAQKNFDAFVRDSYTRGANSVSLAAFLDVDGPDDLLDRAQVMRLLSAGRTAVLDALQRARAQEANSHSRARAAKLEADAAAEAAEQRRAEAEAAIAVARAELGRQAAEKSRIEQERENAQSELDRARVNVAGLEGQRAQYQDWERRRAAEEAAAAAARVAAAEAAERVAADAAARERAAELANGRRPHTLIEESPSTGDSDVAAPGEVTTESGAPEDSDTAASRTDTSGTDTAAPDYTDDATVPDYGDRGSVLDDVLEDTDSGTVPDDTDGGTVPDDTDGGTVPDDTDDGSVPDGTDSGTIPDEDEDSGSDGGIDWENPDPGDPVVETPGSGTGGSGSRPSTPNSTPSTPSRPSVTGPAAVEIVIDRAMSQIGVPYAWGGGNENGPTRGIRDGGVADVHGDYAKVGFDCSGLMIYAFAGIGISLPHYTGYQYTAGTQVPSSQMRRGDMIFYGPNASQHVALYLGDGQMLEAPQSGSFVKISPVRWGGMTPYVVRMVS</sequence>
<feature type="compositionally biased region" description="Polar residues" evidence="6">
    <location>
        <begin position="376"/>
        <end position="385"/>
    </location>
</feature>
<dbReference type="InterPro" id="IPR051794">
    <property type="entry name" value="PG_Endopeptidase_C40"/>
</dbReference>
<keyword evidence="2" id="KW-0645">Protease</keyword>
<gene>
    <name evidence="8" type="ORF">LQ384_00275</name>
</gene>
<protein>
    <submittedName>
        <fullName evidence="8">NlpC/P60 family protein</fullName>
    </submittedName>
</protein>